<organism evidence="1 2">
    <name type="scientific">Streptomyces palmae</name>
    <dbReference type="NCBI Taxonomy" id="1701085"/>
    <lineage>
        <taxon>Bacteria</taxon>
        <taxon>Bacillati</taxon>
        <taxon>Actinomycetota</taxon>
        <taxon>Actinomycetes</taxon>
        <taxon>Kitasatosporales</taxon>
        <taxon>Streptomycetaceae</taxon>
        <taxon>Streptomyces</taxon>
    </lineage>
</organism>
<dbReference type="OrthoDB" id="3367592at2"/>
<sequence>MSDRSTWSLGEPRRLLLDGPVSDLQVRVVGGSVDIVGTDSPAGGGARLELTAIDGPPLSVTHHQGTLTVAYDDLPWKDLLTWLDGRGWRRSVRLSLTVPAGTNASVGVIGAGAVVSGLTGRTELRGVHGDTTLVGLSGPVRADTVTGRVEAQAVTGELRFTSVSGDLTVLEGAGPRIRAESVGGSLTLDLAPGARGADLGLTTVSGAIAVRLPHPADAEVRASTTGGEVSCAFEELRVSGQWGGRRISGTLGSGTGRLKATTVTGGIALLRRPPAEGDEVAHGSEGKVL</sequence>
<name>A0A4Z0H9Y3_9ACTN</name>
<dbReference type="RefSeq" id="WP_135338266.1">
    <property type="nucleotide sequence ID" value="NZ_JBHLTX010000026.1"/>
</dbReference>
<dbReference type="AlphaFoldDB" id="A0A4Z0H9Y3"/>
<dbReference type="Proteomes" id="UP000297948">
    <property type="component" value="Unassembled WGS sequence"/>
</dbReference>
<dbReference type="EMBL" id="SRID01000048">
    <property type="protein sequence ID" value="TGB14689.1"/>
    <property type="molecule type" value="Genomic_DNA"/>
</dbReference>
<evidence type="ECO:0008006" key="3">
    <source>
        <dbReference type="Google" id="ProtNLM"/>
    </source>
</evidence>
<protein>
    <recommendedName>
        <fullName evidence="3">Adhesin domain-containing protein</fullName>
    </recommendedName>
</protein>
<proteinExistence type="predicted"/>
<reference evidence="1 2" key="1">
    <citation type="submission" date="2019-03" db="EMBL/GenBank/DDBJ databases">
        <authorList>
            <person name="Gonzalez-Pimentel J.L."/>
        </authorList>
    </citation>
    <scope>NUCLEOTIDE SEQUENCE [LARGE SCALE GENOMIC DNA]</scope>
    <source>
        <strain evidence="1 2">JCM 31289</strain>
    </source>
</reference>
<evidence type="ECO:0000313" key="2">
    <source>
        <dbReference type="Proteomes" id="UP000297948"/>
    </source>
</evidence>
<accession>A0A4Z0H9Y3</accession>
<keyword evidence="2" id="KW-1185">Reference proteome</keyword>
<comment type="caution">
    <text evidence="1">The sequence shown here is derived from an EMBL/GenBank/DDBJ whole genome shotgun (WGS) entry which is preliminary data.</text>
</comment>
<evidence type="ECO:0000313" key="1">
    <source>
        <dbReference type="EMBL" id="TGB14689.1"/>
    </source>
</evidence>
<gene>
    <name evidence="1" type="ORF">E4099_08060</name>
</gene>